<dbReference type="AlphaFoldDB" id="A0AAJ6BHN3"/>
<proteinExistence type="predicted"/>
<evidence type="ECO:0000313" key="1">
    <source>
        <dbReference type="EMBL" id="WEK36079.1"/>
    </source>
</evidence>
<sequence length="119" mass="13154">MAKTVKISKGTITPTRDTMATLMRSIVKELKTDPQQAKDFAKDPNKFLGDRGLALDVRRELLLEEGFKQGNLAANCGGYSCVSTGNCCWNTKASIADSIIRVYPQMKTNLNKIMINKIV</sequence>
<organism evidence="1 2">
    <name type="scientific">Candidatus Pseudobacter hemicellulosilyticus</name>
    <dbReference type="NCBI Taxonomy" id="3121375"/>
    <lineage>
        <taxon>Bacteria</taxon>
        <taxon>Pseudomonadati</taxon>
        <taxon>Bacteroidota</taxon>
        <taxon>Chitinophagia</taxon>
        <taxon>Chitinophagales</taxon>
        <taxon>Chitinophagaceae</taxon>
        <taxon>Pseudobacter</taxon>
    </lineage>
</organism>
<dbReference type="EMBL" id="CP119311">
    <property type="protein sequence ID" value="WEK36079.1"/>
    <property type="molecule type" value="Genomic_DNA"/>
</dbReference>
<evidence type="ECO:0000313" key="2">
    <source>
        <dbReference type="Proteomes" id="UP001220610"/>
    </source>
</evidence>
<name>A0AAJ6BHN3_9BACT</name>
<protein>
    <submittedName>
        <fullName evidence="1">Uncharacterized protein</fullName>
    </submittedName>
</protein>
<reference evidence="1" key="1">
    <citation type="submission" date="2023-03" db="EMBL/GenBank/DDBJ databases">
        <title>Andean soil-derived lignocellulolytic bacterial consortium as a source of novel taxa and putative plastic-active enzymes.</title>
        <authorList>
            <person name="Diaz-Garcia L."/>
            <person name="Chuvochina M."/>
            <person name="Feuerriegel G."/>
            <person name="Bunk B."/>
            <person name="Sproer C."/>
            <person name="Streit W.R."/>
            <person name="Rodriguez L.M."/>
            <person name="Overmann J."/>
            <person name="Jimenez D.J."/>
        </authorList>
    </citation>
    <scope>NUCLEOTIDE SEQUENCE</scope>
    <source>
        <strain evidence="1">MAG 7</strain>
    </source>
</reference>
<gene>
    <name evidence="1" type="ORF">P0Y53_01075</name>
</gene>
<dbReference type="Proteomes" id="UP001220610">
    <property type="component" value="Chromosome"/>
</dbReference>
<accession>A0AAJ6BHN3</accession>